<protein>
    <recommendedName>
        <fullName evidence="1">SnoaL-like domain-containing protein</fullName>
    </recommendedName>
</protein>
<feature type="domain" description="SnoaL-like" evidence="1">
    <location>
        <begin position="28"/>
        <end position="142"/>
    </location>
</feature>
<dbReference type="InterPro" id="IPR032710">
    <property type="entry name" value="NTF2-like_dom_sf"/>
</dbReference>
<gene>
    <name evidence="2" type="ORF">GTC6_09854</name>
</gene>
<dbReference type="Pfam" id="PF13577">
    <property type="entry name" value="SnoaL_4"/>
    <property type="match status" value="1"/>
</dbReference>
<dbReference type="Gene3D" id="3.10.450.50">
    <property type="match status" value="1"/>
</dbReference>
<sequence length="151" mass="16656">MTVQHTRAGAEPELGSPEAVLPALIVCEQLIADSFARADANRRATVADLFLEDGWQRLGPELMEGRESIRAAMGARDSADRRTMHSVSDLRVTAMPSEVELHVSYNLTLYMLTGANPCVPQSLATVEDVFVSRERTWWLQSRQVSVLATAD</sequence>
<proteinExistence type="predicted"/>
<dbReference type="InterPro" id="IPR037401">
    <property type="entry name" value="SnoaL-like"/>
</dbReference>
<organism evidence="2 3">
    <name type="scientific">Gordonia terrae C-6</name>
    <dbReference type="NCBI Taxonomy" id="1316928"/>
    <lineage>
        <taxon>Bacteria</taxon>
        <taxon>Bacillati</taxon>
        <taxon>Actinomycetota</taxon>
        <taxon>Actinomycetes</taxon>
        <taxon>Mycobacteriales</taxon>
        <taxon>Gordoniaceae</taxon>
        <taxon>Gordonia</taxon>
    </lineage>
</organism>
<reference evidence="2 3" key="1">
    <citation type="journal article" date="2013" name="Genome Announc.">
        <title>Draft Genome Sequence of a Benzothiophene-Desulfurizing Bacterium, Gordona terrae Strain C-6.</title>
        <authorList>
            <person name="Wang W."/>
            <person name="Ma T."/>
            <person name="Ren Y."/>
            <person name="Li G."/>
        </authorList>
    </citation>
    <scope>NUCLEOTIDE SEQUENCE [LARGE SCALE GENOMIC DNA]</scope>
    <source>
        <strain evidence="2 3">C-6</strain>
    </source>
</reference>
<dbReference type="AlphaFoldDB" id="R7YB23"/>
<dbReference type="EMBL" id="AQPW01000009">
    <property type="protein sequence ID" value="EON32959.1"/>
    <property type="molecule type" value="Genomic_DNA"/>
</dbReference>
<comment type="caution">
    <text evidence="2">The sequence shown here is derived from an EMBL/GenBank/DDBJ whole genome shotgun (WGS) entry which is preliminary data.</text>
</comment>
<accession>R7YB23</accession>
<evidence type="ECO:0000313" key="3">
    <source>
        <dbReference type="Proteomes" id="UP000013569"/>
    </source>
</evidence>
<evidence type="ECO:0000259" key="1">
    <source>
        <dbReference type="Pfam" id="PF13577"/>
    </source>
</evidence>
<evidence type="ECO:0000313" key="2">
    <source>
        <dbReference type="EMBL" id="EON32959.1"/>
    </source>
</evidence>
<name>R7YB23_9ACTN</name>
<dbReference type="SUPFAM" id="SSF54427">
    <property type="entry name" value="NTF2-like"/>
    <property type="match status" value="1"/>
</dbReference>
<dbReference type="Proteomes" id="UP000013569">
    <property type="component" value="Unassembled WGS sequence"/>
</dbReference>
<dbReference type="RefSeq" id="WP_010842394.1">
    <property type="nucleotide sequence ID" value="NZ_AQPW01000009.1"/>
</dbReference>
<dbReference type="PATRIC" id="fig|1316928.3.peg.1971"/>